<evidence type="ECO:0000313" key="2">
    <source>
        <dbReference type="EMBL" id="MCG5031997.1"/>
    </source>
</evidence>
<comment type="caution">
    <text evidence="2">The sequence shown here is derived from an EMBL/GenBank/DDBJ whole genome shotgun (WGS) entry which is preliminary data.</text>
</comment>
<keyword evidence="3" id="KW-1185">Reference proteome</keyword>
<evidence type="ECO:0000259" key="1">
    <source>
        <dbReference type="Pfam" id="PF01609"/>
    </source>
</evidence>
<gene>
    <name evidence="2" type="ORF">MAF45_11220</name>
</gene>
<dbReference type="RefSeq" id="WP_237980736.1">
    <property type="nucleotide sequence ID" value="NZ_JAKNCT010000026.1"/>
</dbReference>
<evidence type="ECO:0000313" key="3">
    <source>
        <dbReference type="Proteomes" id="UP001297600"/>
    </source>
</evidence>
<dbReference type="InterPro" id="IPR002559">
    <property type="entry name" value="Transposase_11"/>
</dbReference>
<dbReference type="InterPro" id="IPR012337">
    <property type="entry name" value="RNaseH-like_sf"/>
</dbReference>
<dbReference type="Pfam" id="PF01609">
    <property type="entry name" value="DDE_Tnp_1"/>
    <property type="match status" value="1"/>
</dbReference>
<reference evidence="2 3" key="1">
    <citation type="submission" date="2022-02" db="EMBL/GenBank/DDBJ databases">
        <title>Mesosutterella porci, a novel member of the family Sutterellaceae from pig feces.</title>
        <authorList>
            <person name="Wylensek D."/>
            <person name="Clavel T."/>
        </authorList>
    </citation>
    <scope>NUCLEOTIDE SEQUENCE [LARGE SCALE GENOMIC DNA]</scope>
    <source>
        <strain evidence="3">oilRF-744-wt-GAM-9</strain>
    </source>
</reference>
<sequence length="545" mass="61089">MTEIPEGALLQKSKNGVSYVFFPSYYYDKNATTHNKEKQRRLYIGKVVNGHFIPNKRYKANPRLSASDAGKELAETIDLSKVVSRSVGATSLLTALAEKVHLKQDLIDVYGEETALQLLSLALFMVIESNSSLSIYPQWQPRFRVPSDAALPSQAVSRLLMKVGQDQSALHRFFHARTTHVRAKEFLAYDSTKIASTSRNIDDVRWAPSKQGNFQQEIGLAILCGQKSRIPVMFRVLPGNIPDVKTVHDLICRWDDLGITRDAVAVLDRGYDSCENLAELCRSSVKFIVGQKTSMRLVRDCIDADMPKYWESAHYMGEYGLFGVTRRVMIPDSNGDEHPVWVHTFRSNSNESLGMELMDKKLSEYEKAWADGTASATAPIRGLFMPSEGRPGDGSVLARNFPAIDKAVRYRGFFAFASNSVSSAQETLSIYRGRDCVEKTFSNLQTGLGFAAAGVHRDDTLKGKLLVCMIALTMVAALSYEMEKETEVNGVKYPRLYEQYSLRQLLNELMNIQMFSGEGITPRLSEITQKQLQIFDRVGVPRPSI</sequence>
<proteinExistence type="predicted"/>
<protein>
    <submittedName>
        <fullName evidence="2">Transposase</fullName>
    </submittedName>
</protein>
<dbReference type="PANTHER" id="PTHR34614:SF2">
    <property type="entry name" value="TRANSPOSASE IS4-LIKE DOMAIN-CONTAINING PROTEIN"/>
    <property type="match status" value="1"/>
</dbReference>
<dbReference type="Proteomes" id="UP001297600">
    <property type="component" value="Unassembled WGS sequence"/>
</dbReference>
<dbReference type="SUPFAM" id="SSF53098">
    <property type="entry name" value="Ribonuclease H-like"/>
    <property type="match status" value="1"/>
</dbReference>
<organism evidence="2 3">
    <name type="scientific">Mesosutterella porci</name>
    <dbReference type="NCBI Taxonomy" id="2915351"/>
    <lineage>
        <taxon>Bacteria</taxon>
        <taxon>Pseudomonadati</taxon>
        <taxon>Pseudomonadota</taxon>
        <taxon>Betaproteobacteria</taxon>
        <taxon>Burkholderiales</taxon>
        <taxon>Sutterellaceae</taxon>
        <taxon>Mesosutterella</taxon>
    </lineage>
</organism>
<dbReference type="EMBL" id="JAKNCT010000026">
    <property type="protein sequence ID" value="MCG5031997.1"/>
    <property type="molecule type" value="Genomic_DNA"/>
</dbReference>
<accession>A0ABS9MTW9</accession>
<feature type="domain" description="Transposase IS4-like" evidence="1">
    <location>
        <begin position="184"/>
        <end position="474"/>
    </location>
</feature>
<dbReference type="PANTHER" id="PTHR34614">
    <property type="match status" value="1"/>
</dbReference>
<name>A0ABS9MTW9_9BURK</name>